<evidence type="ECO:0000256" key="4">
    <source>
        <dbReference type="SAM" id="Phobius"/>
    </source>
</evidence>
<dbReference type="GO" id="GO:0016301">
    <property type="term" value="F:kinase activity"/>
    <property type="evidence" value="ECO:0007669"/>
    <property type="project" value="UniProtKB-KW"/>
</dbReference>
<sequence length="368" mass="40054">MHERLRQALQPLNLAAAFTLLAIGYGLRYEVTVAQRPWTWVLVGTVLLAILALDWLPRRPAARAMLYLLQAACGFVLIAMAPRTGIAPVVLVILIAELAMEYRPRVLLVLAVLLNTALYFVLWKGGHGAPHIQLLLYIGFQAFAALTTHYARTAEAARDRLALVNADLLATRALLADSARDNERLRVARELHDVAGHKLTAMTLNLRALAADPAFATRPEIAVAQQLSSELLADIRGIVQAMRHDQGLDLATALRALAAPLPRPSLRLQIAESVRVTDPHVAEAVLRLVQEALTNSARHADADVVHVWLDSDAGRLRIRVEDDGRVRTPLREGNGLSGMRERVAAAGGQLELGTSERGALRIDASLPA</sequence>
<evidence type="ECO:0000259" key="6">
    <source>
        <dbReference type="Pfam" id="PF07730"/>
    </source>
</evidence>
<keyword evidence="4" id="KW-0812">Transmembrane</keyword>
<dbReference type="InterPro" id="IPR050482">
    <property type="entry name" value="Sensor_HK_TwoCompSys"/>
</dbReference>
<evidence type="ECO:0000256" key="3">
    <source>
        <dbReference type="ARBA" id="ARBA00023012"/>
    </source>
</evidence>
<gene>
    <name evidence="7" type="ORF">QLQ15_04145</name>
</gene>
<keyword evidence="2 7" id="KW-0418">Kinase</keyword>
<protein>
    <submittedName>
        <fullName evidence="7">Histidine kinase</fullName>
    </submittedName>
</protein>
<keyword evidence="4" id="KW-0472">Membrane</keyword>
<evidence type="ECO:0000256" key="1">
    <source>
        <dbReference type="ARBA" id="ARBA00022679"/>
    </source>
</evidence>
<comment type="caution">
    <text evidence="7">The sequence shown here is derived from an EMBL/GenBank/DDBJ whole genome shotgun (WGS) entry which is preliminary data.</text>
</comment>
<keyword evidence="1" id="KW-0808">Transferase</keyword>
<evidence type="ECO:0000313" key="8">
    <source>
        <dbReference type="Proteomes" id="UP001321580"/>
    </source>
</evidence>
<feature type="transmembrane region" description="Helical" evidence="4">
    <location>
        <begin position="134"/>
        <end position="151"/>
    </location>
</feature>
<dbReference type="Gene3D" id="3.30.565.10">
    <property type="entry name" value="Histidine kinase-like ATPase, C-terminal domain"/>
    <property type="match status" value="1"/>
</dbReference>
<dbReference type="InterPro" id="IPR003594">
    <property type="entry name" value="HATPase_dom"/>
</dbReference>
<dbReference type="PANTHER" id="PTHR24421:SF59">
    <property type="entry name" value="OXYGEN SENSOR HISTIDINE KINASE NREB"/>
    <property type="match status" value="1"/>
</dbReference>
<dbReference type="Gene3D" id="1.20.5.1930">
    <property type="match status" value="1"/>
</dbReference>
<accession>A0ABT6XDU4</accession>
<dbReference type="RefSeq" id="WP_283211582.1">
    <property type="nucleotide sequence ID" value="NZ_JASGBI010000001.1"/>
</dbReference>
<keyword evidence="8" id="KW-1185">Reference proteome</keyword>
<dbReference type="Pfam" id="PF07730">
    <property type="entry name" value="HisKA_3"/>
    <property type="match status" value="1"/>
</dbReference>
<evidence type="ECO:0000313" key="7">
    <source>
        <dbReference type="EMBL" id="MDI9238098.1"/>
    </source>
</evidence>
<keyword evidence="4" id="KW-1133">Transmembrane helix</keyword>
<dbReference type="InterPro" id="IPR011712">
    <property type="entry name" value="Sig_transdc_His_kin_sub3_dim/P"/>
</dbReference>
<dbReference type="CDD" id="cd16917">
    <property type="entry name" value="HATPase_UhpB-NarQ-NarX-like"/>
    <property type="match status" value="1"/>
</dbReference>
<dbReference type="EMBL" id="JASGBI010000001">
    <property type="protein sequence ID" value="MDI9238098.1"/>
    <property type="molecule type" value="Genomic_DNA"/>
</dbReference>
<keyword evidence="3" id="KW-0902">Two-component regulatory system</keyword>
<feature type="transmembrane region" description="Helical" evidence="4">
    <location>
        <begin position="68"/>
        <end position="96"/>
    </location>
</feature>
<feature type="domain" description="Histidine kinase/HSP90-like ATPase" evidence="5">
    <location>
        <begin position="283"/>
        <end position="363"/>
    </location>
</feature>
<evidence type="ECO:0000259" key="5">
    <source>
        <dbReference type="Pfam" id="PF02518"/>
    </source>
</evidence>
<feature type="transmembrane region" description="Helical" evidence="4">
    <location>
        <begin position="37"/>
        <end position="56"/>
    </location>
</feature>
<feature type="domain" description="Signal transduction histidine kinase subgroup 3 dimerisation and phosphoacceptor" evidence="6">
    <location>
        <begin position="183"/>
        <end position="246"/>
    </location>
</feature>
<reference evidence="7 8" key="1">
    <citation type="submission" date="2023-05" db="EMBL/GenBank/DDBJ databases">
        <title>Lysobacter sp. strain LF1 Genome sequencing and assembly.</title>
        <authorList>
            <person name="Jung Y."/>
        </authorList>
    </citation>
    <scope>NUCLEOTIDE SEQUENCE [LARGE SCALE GENOMIC DNA]</scope>
    <source>
        <strain evidence="7 8">LF1</strain>
    </source>
</reference>
<proteinExistence type="predicted"/>
<dbReference type="InterPro" id="IPR036890">
    <property type="entry name" value="HATPase_C_sf"/>
</dbReference>
<dbReference type="PANTHER" id="PTHR24421">
    <property type="entry name" value="NITRATE/NITRITE SENSOR PROTEIN NARX-RELATED"/>
    <property type="match status" value="1"/>
</dbReference>
<evidence type="ECO:0000256" key="2">
    <source>
        <dbReference type="ARBA" id="ARBA00022777"/>
    </source>
</evidence>
<organism evidence="7 8">
    <name type="scientific">Lysobacter stagni</name>
    <dbReference type="NCBI Taxonomy" id="3045172"/>
    <lineage>
        <taxon>Bacteria</taxon>
        <taxon>Pseudomonadati</taxon>
        <taxon>Pseudomonadota</taxon>
        <taxon>Gammaproteobacteria</taxon>
        <taxon>Lysobacterales</taxon>
        <taxon>Lysobacteraceae</taxon>
        <taxon>Lysobacter</taxon>
    </lineage>
</organism>
<dbReference type="Pfam" id="PF02518">
    <property type="entry name" value="HATPase_c"/>
    <property type="match status" value="1"/>
</dbReference>
<dbReference type="Proteomes" id="UP001321580">
    <property type="component" value="Unassembled WGS sequence"/>
</dbReference>
<dbReference type="SUPFAM" id="SSF55874">
    <property type="entry name" value="ATPase domain of HSP90 chaperone/DNA topoisomerase II/histidine kinase"/>
    <property type="match status" value="1"/>
</dbReference>
<name>A0ABT6XDU4_9GAMM</name>
<feature type="transmembrane region" description="Helical" evidence="4">
    <location>
        <begin position="102"/>
        <end position="122"/>
    </location>
</feature>